<dbReference type="NCBIfam" id="TIGR00826">
    <property type="entry name" value="EIIB_glc"/>
    <property type="match status" value="1"/>
</dbReference>
<keyword evidence="5" id="KW-0808">Transferase</keyword>
<feature type="transmembrane region" description="Helical" evidence="12">
    <location>
        <begin position="244"/>
        <end position="263"/>
    </location>
</feature>
<keyword evidence="8" id="KW-0418">Kinase</keyword>
<evidence type="ECO:0000256" key="4">
    <source>
        <dbReference type="ARBA" id="ARBA00022597"/>
    </source>
</evidence>
<reference evidence="15 16" key="1">
    <citation type="submission" date="2017-02" db="EMBL/GenBank/DDBJ databases">
        <authorList>
            <person name="Peterson S.W."/>
        </authorList>
    </citation>
    <scope>NUCLEOTIDE SEQUENCE [LARGE SCALE GENOMIC DNA]</scope>
    <source>
        <strain evidence="15 16">DSM 15102</strain>
    </source>
</reference>
<feature type="transmembrane region" description="Helical" evidence="12">
    <location>
        <begin position="80"/>
        <end position="104"/>
    </location>
</feature>
<keyword evidence="6" id="KW-0598">Phosphotransferase system</keyword>
<evidence type="ECO:0000256" key="7">
    <source>
        <dbReference type="ARBA" id="ARBA00022692"/>
    </source>
</evidence>
<dbReference type="GO" id="GO:0015764">
    <property type="term" value="P:N-acetylglucosamine transport"/>
    <property type="evidence" value="ECO:0007669"/>
    <property type="project" value="TreeGrafter"/>
</dbReference>
<dbReference type="PROSITE" id="PS51098">
    <property type="entry name" value="PTS_EIIB_TYPE_1"/>
    <property type="match status" value="1"/>
</dbReference>
<feature type="transmembrane region" description="Helical" evidence="12">
    <location>
        <begin position="116"/>
        <end position="133"/>
    </location>
</feature>
<feature type="transmembrane region" description="Helical" evidence="12">
    <location>
        <begin position="297"/>
        <end position="316"/>
    </location>
</feature>
<evidence type="ECO:0000256" key="6">
    <source>
        <dbReference type="ARBA" id="ARBA00022683"/>
    </source>
</evidence>
<proteinExistence type="predicted"/>
<dbReference type="GO" id="GO:0019866">
    <property type="term" value="C:organelle inner membrane"/>
    <property type="evidence" value="ECO:0007669"/>
    <property type="project" value="InterPro"/>
</dbReference>
<evidence type="ECO:0000256" key="11">
    <source>
        <dbReference type="PROSITE-ProRule" id="PRU00421"/>
    </source>
</evidence>
<dbReference type="PROSITE" id="PS51103">
    <property type="entry name" value="PTS_EIIC_TYPE_1"/>
    <property type="match status" value="1"/>
</dbReference>
<dbReference type="GO" id="GO:0016301">
    <property type="term" value="F:kinase activity"/>
    <property type="evidence" value="ECO:0007669"/>
    <property type="project" value="UniProtKB-KW"/>
</dbReference>
<dbReference type="InterPro" id="IPR013013">
    <property type="entry name" value="PTS_EIIC_1"/>
</dbReference>
<keyword evidence="7 12" id="KW-0812">Transmembrane</keyword>
<dbReference type="CDD" id="cd00212">
    <property type="entry name" value="PTS_IIB_glc"/>
    <property type="match status" value="1"/>
</dbReference>
<dbReference type="InterPro" id="IPR036878">
    <property type="entry name" value="Glu_permease_IIB"/>
</dbReference>
<feature type="transmembrane region" description="Helical" evidence="12">
    <location>
        <begin position="323"/>
        <end position="342"/>
    </location>
</feature>
<keyword evidence="3" id="KW-1003">Cell membrane</keyword>
<dbReference type="InterPro" id="IPR001996">
    <property type="entry name" value="PTS_IIB_1"/>
</dbReference>
<evidence type="ECO:0000256" key="8">
    <source>
        <dbReference type="ARBA" id="ARBA00022777"/>
    </source>
</evidence>
<dbReference type="GO" id="GO:0015572">
    <property type="term" value="F:N-acetylglucosamine transmembrane transporter activity"/>
    <property type="evidence" value="ECO:0007669"/>
    <property type="project" value="InterPro"/>
</dbReference>
<keyword evidence="10 12" id="KW-0472">Membrane</keyword>
<evidence type="ECO:0000256" key="9">
    <source>
        <dbReference type="ARBA" id="ARBA00022989"/>
    </source>
</evidence>
<organism evidence="15 16">
    <name type="scientific">Garciella nitratireducens DSM 15102</name>
    <dbReference type="NCBI Taxonomy" id="1121911"/>
    <lineage>
        <taxon>Bacteria</taxon>
        <taxon>Bacillati</taxon>
        <taxon>Bacillota</taxon>
        <taxon>Clostridia</taxon>
        <taxon>Eubacteriales</taxon>
        <taxon>Eubacteriaceae</taxon>
        <taxon>Garciella</taxon>
    </lineage>
</organism>
<feature type="transmembrane region" description="Helical" evidence="12">
    <location>
        <begin position="354"/>
        <end position="373"/>
    </location>
</feature>
<feature type="transmembrane region" description="Helical" evidence="12">
    <location>
        <begin position="153"/>
        <end position="173"/>
    </location>
</feature>
<name>A0A1T4M5B2_9FIRM</name>
<dbReference type="InterPro" id="IPR018113">
    <property type="entry name" value="PTrfase_EIIB_Cys"/>
</dbReference>
<evidence type="ECO:0000256" key="2">
    <source>
        <dbReference type="ARBA" id="ARBA00022448"/>
    </source>
</evidence>
<evidence type="ECO:0000259" key="14">
    <source>
        <dbReference type="PROSITE" id="PS51103"/>
    </source>
</evidence>
<comment type="subcellular location">
    <subcellularLocation>
        <location evidence="1">Cell membrane</location>
        <topology evidence="1">Multi-pass membrane protein</topology>
    </subcellularLocation>
</comment>
<evidence type="ECO:0000256" key="1">
    <source>
        <dbReference type="ARBA" id="ARBA00004651"/>
    </source>
</evidence>
<feature type="active site" description="Phosphocysteine intermediate; for EIIB activity" evidence="11">
    <location>
        <position position="429"/>
    </location>
</feature>
<feature type="transmembrane region" description="Helical" evidence="12">
    <location>
        <begin position="275"/>
        <end position="291"/>
    </location>
</feature>
<dbReference type="InterPro" id="IPR010974">
    <property type="entry name" value="PTS_IIBC_nag"/>
</dbReference>
<dbReference type="GO" id="GO:0009401">
    <property type="term" value="P:phosphoenolpyruvate-dependent sugar phosphotransferase system"/>
    <property type="evidence" value="ECO:0007669"/>
    <property type="project" value="UniProtKB-KW"/>
</dbReference>
<dbReference type="Pfam" id="PF02378">
    <property type="entry name" value="PTS_EIIC"/>
    <property type="match status" value="1"/>
</dbReference>
<accession>A0A1T4M5B2</accession>
<feature type="transmembrane region" description="Helical" evidence="12">
    <location>
        <begin position="44"/>
        <end position="68"/>
    </location>
</feature>
<evidence type="ECO:0000313" key="15">
    <source>
        <dbReference type="EMBL" id="SJZ62057.1"/>
    </source>
</evidence>
<feature type="transmembrane region" description="Helical" evidence="12">
    <location>
        <begin position="12"/>
        <end position="32"/>
    </location>
</feature>
<feature type="domain" description="PTS EIIC type-1" evidence="14">
    <location>
        <begin position="1"/>
        <end position="385"/>
    </location>
</feature>
<protein>
    <submittedName>
        <fullName evidence="15">PTS system, N-acetylglucosamine-specific IIC component</fullName>
    </submittedName>
</protein>
<evidence type="ECO:0000256" key="3">
    <source>
        <dbReference type="ARBA" id="ARBA00022475"/>
    </source>
</evidence>
<dbReference type="AlphaFoldDB" id="A0A1T4M5B2"/>
<keyword evidence="2" id="KW-0813">Transport</keyword>
<evidence type="ECO:0000313" key="16">
    <source>
        <dbReference type="Proteomes" id="UP000196365"/>
    </source>
</evidence>
<dbReference type="PROSITE" id="PS01035">
    <property type="entry name" value="PTS_EIIB_TYPE_1_CYS"/>
    <property type="match status" value="1"/>
</dbReference>
<evidence type="ECO:0000259" key="13">
    <source>
        <dbReference type="PROSITE" id="PS51098"/>
    </source>
</evidence>
<dbReference type="InterPro" id="IPR050429">
    <property type="entry name" value="PTS_Glucose_EIICBA"/>
</dbReference>
<dbReference type="EMBL" id="FUWV01000006">
    <property type="protein sequence ID" value="SJZ62057.1"/>
    <property type="molecule type" value="Genomic_DNA"/>
</dbReference>
<dbReference type="GO" id="GO:0090563">
    <property type="term" value="F:protein-phosphocysteine-sugar phosphotransferase activity"/>
    <property type="evidence" value="ECO:0007669"/>
    <property type="project" value="TreeGrafter"/>
</dbReference>
<dbReference type="GO" id="GO:0005886">
    <property type="term" value="C:plasma membrane"/>
    <property type="evidence" value="ECO:0007669"/>
    <property type="project" value="UniProtKB-SubCell"/>
</dbReference>
<keyword evidence="16" id="KW-1185">Reference proteome</keyword>
<dbReference type="InterPro" id="IPR003352">
    <property type="entry name" value="PTS_EIIC"/>
</dbReference>
<dbReference type="FunFam" id="3.30.1360.60:FF:000001">
    <property type="entry name" value="PTS system glucose-specific IIBC component PtsG"/>
    <property type="match status" value="1"/>
</dbReference>
<evidence type="ECO:0000256" key="5">
    <source>
        <dbReference type="ARBA" id="ARBA00022679"/>
    </source>
</evidence>
<gene>
    <name evidence="15" type="ORF">SAMN02745973_01198</name>
</gene>
<dbReference type="PANTHER" id="PTHR30009:SF4">
    <property type="entry name" value="PTS SYSTEM N-ACETYLGLUCOSAMINE-SPECIFIC EIICBA COMPONENT"/>
    <property type="match status" value="1"/>
</dbReference>
<dbReference type="Gene3D" id="3.30.1360.60">
    <property type="entry name" value="Glucose permease domain IIB"/>
    <property type="match status" value="1"/>
</dbReference>
<dbReference type="NCBIfam" id="TIGR01998">
    <property type="entry name" value="PTS-II-BC-nag"/>
    <property type="match status" value="1"/>
</dbReference>
<dbReference type="PANTHER" id="PTHR30009">
    <property type="entry name" value="CYTOCHROME C-TYPE SYNTHESIS PROTEIN AND PTS TRANSMEMBRANE COMPONENT"/>
    <property type="match status" value="1"/>
</dbReference>
<keyword evidence="4" id="KW-0762">Sugar transport</keyword>
<dbReference type="OrthoDB" id="9764327at2"/>
<dbReference type="Proteomes" id="UP000196365">
    <property type="component" value="Unassembled WGS sequence"/>
</dbReference>
<dbReference type="RefSeq" id="WP_087678639.1">
    <property type="nucleotide sequence ID" value="NZ_FUWV01000006.1"/>
</dbReference>
<keyword evidence="9 12" id="KW-1133">Transmembrane helix</keyword>
<sequence>MKKYLQRIGRSLMLPVAVLPTAAILMGIGYWIDPSGWGAGSPIAAFLIKAGSSIIDNMAILFAVGVALGMAKERDGSAALSGLVAFLVVTTLLSTDSVSMLLGIDVTQVNPAFEKINNQFIGILSGIIAASMYNRFSHVKLPDALAFFSGKRLVPIVTSAVMLVVSLILFFVWPVIYTALVSFGTQISELGYIGAGLYGFFNRLLIPTGLHHALNSVFWFDVAGINDIGNFWSSTGTRGITGMYQAGFFPIMMFGLVGAALAIYQTAKPEKKNQTKSLMLAAGFASFFTGVTEPLEFSFMFVAPILYFVHAILAGISFAISSFFHWTAGFGFSAGFIDFFLSSRLPLANKPYMLLIQGVIFGLLYYIIFKFLIVKLNLSTPGREENREEEIKKKEKTDFQTEKDKIAIMAAEIYEGLGGEENVISIENCITRLRVEVKDMNTVDQEKIKRAGVAGIKVIDSSNIQVVIGPQVQFVADEIEKIRE</sequence>
<dbReference type="SUPFAM" id="SSF55604">
    <property type="entry name" value="Glucose permease domain IIB"/>
    <property type="match status" value="1"/>
</dbReference>
<feature type="domain" description="PTS EIIB type-1" evidence="13">
    <location>
        <begin position="407"/>
        <end position="484"/>
    </location>
</feature>
<evidence type="ECO:0000256" key="12">
    <source>
        <dbReference type="SAM" id="Phobius"/>
    </source>
</evidence>
<evidence type="ECO:0000256" key="10">
    <source>
        <dbReference type="ARBA" id="ARBA00023136"/>
    </source>
</evidence>
<dbReference type="Pfam" id="PF00367">
    <property type="entry name" value="PTS_EIIB"/>
    <property type="match status" value="1"/>
</dbReference>
<dbReference type="GO" id="GO:0008982">
    <property type="term" value="F:protein-N(PI)-phosphohistidine-sugar phosphotransferase activity"/>
    <property type="evidence" value="ECO:0007669"/>
    <property type="project" value="InterPro"/>
</dbReference>